<dbReference type="Proteomes" id="UP001185706">
    <property type="component" value="Unassembled WGS sequence"/>
</dbReference>
<keyword evidence="1" id="KW-0472">Membrane</keyword>
<comment type="caution">
    <text evidence="2">The sequence shown here is derived from an EMBL/GenBank/DDBJ whole genome shotgun (WGS) entry which is preliminary data.</text>
</comment>
<accession>A0AAE4NNF5</accession>
<feature type="transmembrane region" description="Helical" evidence="1">
    <location>
        <begin position="152"/>
        <end position="175"/>
    </location>
</feature>
<dbReference type="Pfam" id="PF12730">
    <property type="entry name" value="ABC2_membrane_4"/>
    <property type="match status" value="1"/>
</dbReference>
<evidence type="ECO:0000313" key="3">
    <source>
        <dbReference type="Proteomes" id="UP001185706"/>
    </source>
</evidence>
<dbReference type="AlphaFoldDB" id="A0AAE4NNF5"/>
<evidence type="ECO:0000256" key="1">
    <source>
        <dbReference type="SAM" id="Phobius"/>
    </source>
</evidence>
<evidence type="ECO:0000313" key="2">
    <source>
        <dbReference type="EMBL" id="MDV2420423.1"/>
    </source>
</evidence>
<protein>
    <submittedName>
        <fullName evidence="2">ABC transporter permease</fullName>
    </submittedName>
</protein>
<organism evidence="2 3">
    <name type="scientific">Corynebacterium tuberculostearicum</name>
    <dbReference type="NCBI Taxonomy" id="38304"/>
    <lineage>
        <taxon>Bacteria</taxon>
        <taxon>Bacillati</taxon>
        <taxon>Actinomycetota</taxon>
        <taxon>Actinomycetes</taxon>
        <taxon>Mycobacteriales</taxon>
        <taxon>Corynebacteriaceae</taxon>
        <taxon>Corynebacterium</taxon>
    </lineage>
</organism>
<keyword evidence="1" id="KW-0812">Transmembrane</keyword>
<dbReference type="RefSeq" id="WP_259887923.1">
    <property type="nucleotide sequence ID" value="NZ_CP073090.1"/>
</dbReference>
<dbReference type="EMBL" id="JAVBIB010000027">
    <property type="protein sequence ID" value="MDV2420423.1"/>
    <property type="molecule type" value="Genomic_DNA"/>
</dbReference>
<sequence>MTHVAPSTQRKPALIFSLMAQEPLKLKRKFNVFLPLALIVLFGFWAFILTTTTFNQLDPTERDPRSLTLNMVQLGSLMLPLLIGSYSLVISSIDRKNRMLTRLQSLGTSAREIMLIKSVWVSLVAFFGIAAVILATVQASSSFNVPVLGNQLVVVIFALLVETVALVPLFLHLALRLKHPGWVVGIALIGSVLGSAGHMIPQTVAIFTPFTLAGALSPVGVQEDSLLDHVLSLSDLGIVIVVALVVATLSIVVVPRRFQDEL</sequence>
<gene>
    <name evidence="2" type="ORF">RAE03_11720</name>
</gene>
<name>A0AAE4NNF5_9CORY</name>
<keyword evidence="1" id="KW-1133">Transmembrane helix</keyword>
<feature type="transmembrane region" description="Helical" evidence="1">
    <location>
        <begin position="74"/>
        <end position="93"/>
    </location>
</feature>
<feature type="transmembrane region" description="Helical" evidence="1">
    <location>
        <begin position="182"/>
        <end position="200"/>
    </location>
</feature>
<feature type="transmembrane region" description="Helical" evidence="1">
    <location>
        <begin position="114"/>
        <end position="140"/>
    </location>
</feature>
<reference evidence="2" key="1">
    <citation type="submission" date="2023-08" db="EMBL/GenBank/DDBJ databases">
        <title>Genomic characterization of the C. tuberculostearicum species complex, a ubiquitous member of the human skin microbiome.</title>
        <authorList>
            <person name="Ahmed N."/>
            <person name="Deming C."/>
            <person name="Conlan S."/>
            <person name="Segre J."/>
        </authorList>
    </citation>
    <scope>NUCLEOTIDE SEQUENCE</scope>
    <source>
        <strain evidence="2">CTNIH22</strain>
    </source>
</reference>
<feature type="transmembrane region" description="Helical" evidence="1">
    <location>
        <begin position="236"/>
        <end position="254"/>
    </location>
</feature>
<feature type="transmembrane region" description="Helical" evidence="1">
    <location>
        <begin position="32"/>
        <end position="54"/>
    </location>
</feature>
<proteinExistence type="predicted"/>